<dbReference type="AlphaFoldDB" id="A0AAU7NPG8"/>
<dbReference type="GO" id="GO:0004862">
    <property type="term" value="F:cAMP-dependent protein kinase inhibitor activity"/>
    <property type="evidence" value="ECO:0007669"/>
    <property type="project" value="TreeGrafter"/>
</dbReference>
<organism evidence="3 4">
    <name type="scientific">Methylomarinum roseum</name>
    <dbReference type="NCBI Taxonomy" id="3067653"/>
    <lineage>
        <taxon>Bacteria</taxon>
        <taxon>Pseudomonadati</taxon>
        <taxon>Pseudomonadota</taxon>
        <taxon>Gammaproteobacteria</taxon>
        <taxon>Methylococcales</taxon>
        <taxon>Methylococcaceae</taxon>
        <taxon>Methylomarinum</taxon>
    </lineage>
</organism>
<dbReference type="CDD" id="cd00038">
    <property type="entry name" value="CAP_ED"/>
    <property type="match status" value="1"/>
</dbReference>
<keyword evidence="3" id="KW-0012">Acyltransferase</keyword>
<evidence type="ECO:0000259" key="1">
    <source>
        <dbReference type="PROSITE" id="PS50042"/>
    </source>
</evidence>
<dbReference type="GO" id="GO:0016747">
    <property type="term" value="F:acyltransferase activity, transferring groups other than amino-acyl groups"/>
    <property type="evidence" value="ECO:0007669"/>
    <property type="project" value="InterPro"/>
</dbReference>
<feature type="domain" description="N-acetyltransferase" evidence="2">
    <location>
        <begin position="5"/>
        <end position="173"/>
    </location>
</feature>
<dbReference type="PANTHER" id="PTHR11635">
    <property type="entry name" value="CAMP-DEPENDENT PROTEIN KINASE REGULATORY CHAIN"/>
    <property type="match status" value="1"/>
</dbReference>
<name>A0AAU7NPG8_9GAMM</name>
<dbReference type="SUPFAM" id="SSF55729">
    <property type="entry name" value="Acyl-CoA N-acyltransferases (Nat)"/>
    <property type="match status" value="1"/>
</dbReference>
<dbReference type="Pfam" id="PF21926">
    <property type="entry name" value="FeeM"/>
    <property type="match status" value="1"/>
</dbReference>
<dbReference type="PROSITE" id="PS51186">
    <property type="entry name" value="GNAT"/>
    <property type="match status" value="1"/>
</dbReference>
<dbReference type="InterPro" id="IPR018490">
    <property type="entry name" value="cNMP-bd_dom_sf"/>
</dbReference>
<dbReference type="SUPFAM" id="SSF51206">
    <property type="entry name" value="cAMP-binding domain-like"/>
    <property type="match status" value="1"/>
</dbReference>
<dbReference type="Pfam" id="PF00027">
    <property type="entry name" value="cNMP_binding"/>
    <property type="match status" value="1"/>
</dbReference>
<protein>
    <submittedName>
        <fullName evidence="3">GNAT family N-acetyltransferase</fullName>
        <ecNumber evidence="3">2.3.1.-</ecNumber>
    </submittedName>
</protein>
<dbReference type="EMBL" id="CP157743">
    <property type="protein sequence ID" value="XBS18865.1"/>
    <property type="molecule type" value="Genomic_DNA"/>
</dbReference>
<dbReference type="Gene3D" id="3.40.630.30">
    <property type="match status" value="1"/>
</dbReference>
<dbReference type="InterPro" id="IPR054597">
    <property type="entry name" value="FeeM_cat"/>
</dbReference>
<dbReference type="InterPro" id="IPR000182">
    <property type="entry name" value="GNAT_dom"/>
</dbReference>
<accession>A0AAU7NPG8</accession>
<sequence length="377" mass="42817">MQDGVRFAETDEDFSASYQLRYKVYVECMGRLKDKGDHVLKELRDEYDKNARAVIAIKDGEPIGTLRLFWGGDATFSQTLIEAYHLTPFMEFLDEKQICIVERLMVDEKHRGSTATLRMYKEVMHFVLNHHIEAVLLDCEPHHLNSYLKLGFRPFTETYSYPGIGLVVPMVLISGDYEHLKRVGSPFGMLTREEDLSHCRHTKQLLNLIESQRNVLSQSGCNQSDFLQHIYADPSLLANTKPKIFDSLSTDEIQRVIEKSHIIECNLGGHIIEKDNAAKTMFILLSGIVEVRRDGELQAVISPGEMIGEIAFFLKTPRSASIIAATDEVKILSLDEPSMSRLLKYESELANKVLMNLCRSLCSRVISGVETSDLRAR</sequence>
<dbReference type="InterPro" id="IPR016181">
    <property type="entry name" value="Acyl_CoA_acyltransferase"/>
</dbReference>
<evidence type="ECO:0000313" key="3">
    <source>
        <dbReference type="EMBL" id="XBS18865.1"/>
    </source>
</evidence>
<dbReference type="GO" id="GO:0005952">
    <property type="term" value="C:cAMP-dependent protein kinase complex"/>
    <property type="evidence" value="ECO:0007669"/>
    <property type="project" value="InterPro"/>
</dbReference>
<dbReference type="GO" id="GO:0030552">
    <property type="term" value="F:cAMP binding"/>
    <property type="evidence" value="ECO:0007669"/>
    <property type="project" value="TreeGrafter"/>
</dbReference>
<evidence type="ECO:0000313" key="4">
    <source>
        <dbReference type="Proteomes" id="UP001225378"/>
    </source>
</evidence>
<dbReference type="EC" id="2.3.1.-" evidence="3"/>
<dbReference type="GO" id="GO:0034236">
    <property type="term" value="F:protein kinase A catalytic subunit binding"/>
    <property type="evidence" value="ECO:0007669"/>
    <property type="project" value="TreeGrafter"/>
</dbReference>
<evidence type="ECO:0000259" key="2">
    <source>
        <dbReference type="PROSITE" id="PS51186"/>
    </source>
</evidence>
<keyword evidence="3" id="KW-0808">Transferase</keyword>
<reference evidence="3 4" key="1">
    <citation type="journal article" date="2024" name="Microbiology">
        <title>Methylomarinum rosea sp. nov., a novel halophilic methanotrophic bacterium from the hypersaline Lake Elton.</title>
        <authorList>
            <person name="Suleimanov R.Z."/>
            <person name="Oshkin I.Y."/>
            <person name="Danilova O.V."/>
            <person name="Suzina N.E."/>
            <person name="Dedysh S.N."/>
        </authorList>
    </citation>
    <scope>NUCLEOTIDE SEQUENCE [LARGE SCALE GENOMIC DNA]</scope>
    <source>
        <strain evidence="3 4">Ch1-1</strain>
    </source>
</reference>
<dbReference type="InterPro" id="IPR050503">
    <property type="entry name" value="cAMP-dep_PK_reg_su-like"/>
</dbReference>
<dbReference type="KEGG" id="mech:Q9L42_010805"/>
<proteinExistence type="predicted"/>
<dbReference type="RefSeq" id="WP_349431056.1">
    <property type="nucleotide sequence ID" value="NZ_CP157743.1"/>
</dbReference>
<dbReference type="Proteomes" id="UP001225378">
    <property type="component" value="Chromosome"/>
</dbReference>
<dbReference type="PROSITE" id="PS50042">
    <property type="entry name" value="CNMP_BINDING_3"/>
    <property type="match status" value="1"/>
</dbReference>
<dbReference type="InterPro" id="IPR000595">
    <property type="entry name" value="cNMP-bd_dom"/>
</dbReference>
<dbReference type="Gene3D" id="2.60.120.10">
    <property type="entry name" value="Jelly Rolls"/>
    <property type="match status" value="1"/>
</dbReference>
<gene>
    <name evidence="3" type="ORF">Q9L42_010805</name>
</gene>
<dbReference type="PANTHER" id="PTHR11635:SF152">
    <property type="entry name" value="CAMP-DEPENDENT PROTEIN KINASE TYPE I REGULATORY SUBUNIT-RELATED"/>
    <property type="match status" value="1"/>
</dbReference>
<keyword evidence="4" id="KW-1185">Reference proteome</keyword>
<dbReference type="SMART" id="SM00100">
    <property type="entry name" value="cNMP"/>
    <property type="match status" value="1"/>
</dbReference>
<feature type="domain" description="Cyclic nucleotide-binding" evidence="1">
    <location>
        <begin position="244"/>
        <end position="360"/>
    </location>
</feature>
<dbReference type="GO" id="GO:0005829">
    <property type="term" value="C:cytosol"/>
    <property type="evidence" value="ECO:0007669"/>
    <property type="project" value="TreeGrafter"/>
</dbReference>
<dbReference type="InterPro" id="IPR014710">
    <property type="entry name" value="RmlC-like_jellyroll"/>
</dbReference>